<reference evidence="2" key="1">
    <citation type="submission" date="2018-05" db="EMBL/GenBank/DDBJ databases">
        <authorList>
            <person name="Lanie J.A."/>
            <person name="Ng W.-L."/>
            <person name="Kazmierczak K.M."/>
            <person name="Andrzejewski T.M."/>
            <person name="Davidsen T.M."/>
            <person name="Wayne K.J."/>
            <person name="Tettelin H."/>
            <person name="Glass J.I."/>
            <person name="Rusch D."/>
            <person name="Podicherti R."/>
            <person name="Tsui H.-C.T."/>
            <person name="Winkler M.E."/>
        </authorList>
    </citation>
    <scope>NUCLEOTIDE SEQUENCE</scope>
</reference>
<dbReference type="AlphaFoldDB" id="A0A383D252"/>
<evidence type="ECO:0000313" key="2">
    <source>
        <dbReference type="EMBL" id="SVE38374.1"/>
    </source>
</evidence>
<dbReference type="EMBL" id="UINC01213547">
    <property type="protein sequence ID" value="SVE38374.1"/>
    <property type="molecule type" value="Genomic_DNA"/>
</dbReference>
<evidence type="ECO:0000256" key="1">
    <source>
        <dbReference type="SAM" id="Phobius"/>
    </source>
</evidence>
<feature type="transmembrane region" description="Helical" evidence="1">
    <location>
        <begin position="12"/>
        <end position="36"/>
    </location>
</feature>
<accession>A0A383D252</accession>
<feature type="non-terminal residue" evidence="2">
    <location>
        <position position="1"/>
    </location>
</feature>
<keyword evidence="1" id="KW-0472">Membrane</keyword>
<sequence length="46" mass="5280">VKQHKEPPKVKPILDGITGVLVLSMVIGFSLADWFYHQRLLSFWQG</sequence>
<keyword evidence="1" id="KW-1133">Transmembrane helix</keyword>
<protein>
    <submittedName>
        <fullName evidence="2">Uncharacterized protein</fullName>
    </submittedName>
</protein>
<gene>
    <name evidence="2" type="ORF">METZ01_LOCUS491228</name>
</gene>
<proteinExistence type="predicted"/>
<keyword evidence="1" id="KW-0812">Transmembrane</keyword>
<organism evidence="2">
    <name type="scientific">marine metagenome</name>
    <dbReference type="NCBI Taxonomy" id="408172"/>
    <lineage>
        <taxon>unclassified sequences</taxon>
        <taxon>metagenomes</taxon>
        <taxon>ecological metagenomes</taxon>
    </lineage>
</organism>
<name>A0A383D252_9ZZZZ</name>